<accession>A0AA38S248</accession>
<dbReference type="Proteomes" id="UP001174691">
    <property type="component" value="Unassembled WGS sequence"/>
</dbReference>
<evidence type="ECO:0000313" key="7">
    <source>
        <dbReference type="EMBL" id="KAJ9165207.1"/>
    </source>
</evidence>
<dbReference type="PANTHER" id="PTHR46972:SF1">
    <property type="entry name" value="FAD DEPENDENT OXIDOREDUCTASE DOMAIN-CONTAINING PROTEIN"/>
    <property type="match status" value="1"/>
</dbReference>
<name>A0AA38S248_9PEZI</name>
<dbReference type="EMBL" id="JANBVN010000005">
    <property type="protein sequence ID" value="KAJ9165207.1"/>
    <property type="molecule type" value="Genomic_DNA"/>
</dbReference>
<dbReference type="SUPFAM" id="SSF51905">
    <property type="entry name" value="FAD/NAD(P)-binding domain"/>
    <property type="match status" value="1"/>
</dbReference>
<reference evidence="7" key="1">
    <citation type="submission" date="2022-07" db="EMBL/GenBank/DDBJ databases">
        <title>Fungi with potential for degradation of polypropylene.</title>
        <authorList>
            <person name="Gostincar C."/>
        </authorList>
    </citation>
    <scope>NUCLEOTIDE SEQUENCE</scope>
    <source>
        <strain evidence="7">EXF-13287</strain>
    </source>
</reference>
<gene>
    <name evidence="7" type="ORF">NKR19_g624</name>
</gene>
<feature type="domain" description="FAD-binding" evidence="6">
    <location>
        <begin position="7"/>
        <end position="196"/>
    </location>
</feature>
<evidence type="ECO:0000256" key="5">
    <source>
        <dbReference type="SAM" id="MobiDB-lite"/>
    </source>
</evidence>
<dbReference type="Pfam" id="PF01494">
    <property type="entry name" value="FAD_binding_3"/>
    <property type="match status" value="2"/>
</dbReference>
<protein>
    <submittedName>
        <fullName evidence="7">Tetracycline resistance protein from transposon</fullName>
    </submittedName>
</protein>
<dbReference type="PANTHER" id="PTHR46972">
    <property type="entry name" value="MONOOXYGENASE ASQM-RELATED"/>
    <property type="match status" value="1"/>
</dbReference>
<comment type="caution">
    <text evidence="7">The sequence shown here is derived from an EMBL/GenBank/DDBJ whole genome shotgun (WGS) entry which is preliminary data.</text>
</comment>
<feature type="region of interest" description="Disordered" evidence="5">
    <location>
        <begin position="93"/>
        <end position="126"/>
    </location>
</feature>
<dbReference type="GO" id="GO:0004497">
    <property type="term" value="F:monooxygenase activity"/>
    <property type="evidence" value="ECO:0007669"/>
    <property type="project" value="UniProtKB-KW"/>
</dbReference>
<evidence type="ECO:0000259" key="6">
    <source>
        <dbReference type="Pfam" id="PF01494"/>
    </source>
</evidence>
<keyword evidence="3" id="KW-0560">Oxidoreductase</keyword>
<evidence type="ECO:0000313" key="8">
    <source>
        <dbReference type="Proteomes" id="UP001174691"/>
    </source>
</evidence>
<dbReference type="InterPro" id="IPR002938">
    <property type="entry name" value="FAD-bd"/>
</dbReference>
<dbReference type="GO" id="GO:0071949">
    <property type="term" value="F:FAD binding"/>
    <property type="evidence" value="ECO:0007669"/>
    <property type="project" value="InterPro"/>
</dbReference>
<evidence type="ECO:0000256" key="1">
    <source>
        <dbReference type="ARBA" id="ARBA00022630"/>
    </source>
</evidence>
<evidence type="ECO:0000256" key="4">
    <source>
        <dbReference type="ARBA" id="ARBA00023033"/>
    </source>
</evidence>
<keyword evidence="1" id="KW-0285">Flavoprotein</keyword>
<feature type="domain" description="FAD-binding" evidence="6">
    <location>
        <begin position="316"/>
        <end position="364"/>
    </location>
</feature>
<proteinExistence type="predicted"/>
<organism evidence="7 8">
    <name type="scientific">Coniochaeta hoffmannii</name>
    <dbReference type="NCBI Taxonomy" id="91930"/>
    <lineage>
        <taxon>Eukaryota</taxon>
        <taxon>Fungi</taxon>
        <taxon>Dikarya</taxon>
        <taxon>Ascomycota</taxon>
        <taxon>Pezizomycotina</taxon>
        <taxon>Sordariomycetes</taxon>
        <taxon>Sordariomycetidae</taxon>
        <taxon>Coniochaetales</taxon>
        <taxon>Coniochaetaceae</taxon>
        <taxon>Coniochaeta</taxon>
    </lineage>
</organism>
<evidence type="ECO:0000256" key="2">
    <source>
        <dbReference type="ARBA" id="ARBA00022827"/>
    </source>
</evidence>
<dbReference type="Gene3D" id="3.50.50.60">
    <property type="entry name" value="FAD/NAD(P)-binding domain"/>
    <property type="match status" value="1"/>
</dbReference>
<keyword evidence="2" id="KW-0274">FAD</keyword>
<dbReference type="InterPro" id="IPR036188">
    <property type="entry name" value="FAD/NAD-bd_sf"/>
</dbReference>
<keyword evidence="4" id="KW-0503">Monooxygenase</keyword>
<evidence type="ECO:0000256" key="3">
    <source>
        <dbReference type="ARBA" id="ARBA00023002"/>
    </source>
</evidence>
<keyword evidence="8" id="KW-1185">Reference proteome</keyword>
<sequence>MDPLPKIAIIGAGPAGCTLARLLHLSSIPCTIFEAEPAPDYRSQGGSLDLHTDTGLAALRKAGLFDQFLAKARYDGDYNQFTDKDLKVYLERAGPQRPDNKKAPSSSSSSGWQQERPEIDRPDLRRILTESLPEGTIAWGRKLARVEADDGDKHRLVFSDGAESSAGGWDLVVGADGAWSRVRALLSDRQPVFSGVGGFELSVSDGAARAPGVHAAARGGTIFAFDEGKEMCMQQMGDGSLTVHASTVKEGADWADRCGFDPADLEATKAYLLGEESPFADWCEPFRDAIRLADGRCTARSLYMLPVGFRWTHRRGVTVLGDAAHLMTYFAGEGVNVALKDAMVLAEEIAKAVKKGGDMAERLDDAVRDFELEMWPRSEKVARLSHDLMKAWMFTPGVPRSVIASTSVMHVKFHTPWVLHPLAVAAVHSYFWLKGRTG</sequence>
<dbReference type="PRINTS" id="PR00420">
    <property type="entry name" value="RNGMNOXGNASE"/>
</dbReference>
<dbReference type="AlphaFoldDB" id="A0AA38S248"/>
<feature type="compositionally biased region" description="Basic and acidic residues" evidence="5">
    <location>
        <begin position="115"/>
        <end position="126"/>
    </location>
</feature>